<dbReference type="Pfam" id="PF00111">
    <property type="entry name" value="Fer2"/>
    <property type="match status" value="1"/>
</dbReference>
<organism evidence="4 5">
    <name type="scientific">Marivirga lumbricoides</name>
    <dbReference type="NCBI Taxonomy" id="1046115"/>
    <lineage>
        <taxon>Bacteria</taxon>
        <taxon>Pseudomonadati</taxon>
        <taxon>Bacteroidota</taxon>
        <taxon>Cytophagia</taxon>
        <taxon>Cytophagales</taxon>
        <taxon>Marivirgaceae</taxon>
        <taxon>Marivirga</taxon>
    </lineage>
</organism>
<dbReference type="PROSITE" id="PS51085">
    <property type="entry name" value="2FE2S_FER_2"/>
    <property type="match status" value="1"/>
</dbReference>
<dbReference type="EMBL" id="BMEC01000018">
    <property type="protein sequence ID" value="GGC53509.1"/>
    <property type="molecule type" value="Genomic_DNA"/>
</dbReference>
<protein>
    <recommendedName>
        <fullName evidence="3">2Fe-2S ferredoxin-type domain-containing protein</fullName>
    </recommendedName>
</protein>
<comment type="caution">
    <text evidence="4">The sequence shown here is derived from an EMBL/GenBank/DDBJ whole genome shotgun (WGS) entry which is preliminary data.</text>
</comment>
<keyword evidence="1" id="KW-0285">Flavoprotein</keyword>
<evidence type="ECO:0000313" key="5">
    <source>
        <dbReference type="Proteomes" id="UP000636010"/>
    </source>
</evidence>
<feature type="domain" description="2Fe-2S ferredoxin-type" evidence="3">
    <location>
        <begin position="2"/>
        <end position="98"/>
    </location>
</feature>
<gene>
    <name evidence="4" type="ORF">GCM10011506_43920</name>
</gene>
<keyword evidence="2" id="KW-0274">FAD</keyword>
<dbReference type="PANTHER" id="PTHR43644:SF1">
    <property type="entry name" value="NAD(P)H-FLAVIN REDUCTASE"/>
    <property type="match status" value="1"/>
</dbReference>
<dbReference type="Gene3D" id="3.10.20.30">
    <property type="match status" value="1"/>
</dbReference>
<dbReference type="SUPFAM" id="SSF54292">
    <property type="entry name" value="2Fe-2S ferredoxin-like"/>
    <property type="match status" value="1"/>
</dbReference>
<name>A0ABQ1N8P3_9BACT</name>
<evidence type="ECO:0000259" key="3">
    <source>
        <dbReference type="PROSITE" id="PS51085"/>
    </source>
</evidence>
<evidence type="ECO:0000313" key="4">
    <source>
        <dbReference type="EMBL" id="GGC53509.1"/>
    </source>
</evidence>
<dbReference type="InterPro" id="IPR012675">
    <property type="entry name" value="Beta-grasp_dom_sf"/>
</dbReference>
<dbReference type="RefSeq" id="WP_188467495.1">
    <property type="nucleotide sequence ID" value="NZ_BAABHU010000018.1"/>
</dbReference>
<proteinExistence type="predicted"/>
<dbReference type="PANTHER" id="PTHR43644">
    <property type="entry name" value="NA(+)-TRANSLOCATING NADH-QUINONE REDUCTASE SUBUNIT"/>
    <property type="match status" value="1"/>
</dbReference>
<dbReference type="InterPro" id="IPR001041">
    <property type="entry name" value="2Fe-2S_ferredoxin-type"/>
</dbReference>
<keyword evidence="5" id="KW-1185">Reference proteome</keyword>
<reference evidence="5" key="1">
    <citation type="journal article" date="2019" name="Int. J. Syst. Evol. Microbiol.">
        <title>The Global Catalogue of Microorganisms (GCM) 10K type strain sequencing project: providing services to taxonomists for standard genome sequencing and annotation.</title>
        <authorList>
            <consortium name="The Broad Institute Genomics Platform"/>
            <consortium name="The Broad Institute Genome Sequencing Center for Infectious Disease"/>
            <person name="Wu L."/>
            <person name="Ma J."/>
        </authorList>
    </citation>
    <scope>NUCLEOTIDE SEQUENCE [LARGE SCALE GENOMIC DNA]</scope>
    <source>
        <strain evidence="5">CGMCC 1.10832</strain>
    </source>
</reference>
<dbReference type="CDD" id="cd00207">
    <property type="entry name" value="fer2"/>
    <property type="match status" value="1"/>
</dbReference>
<accession>A0ABQ1N8P3</accession>
<sequence>MPEIQINNLYKRKITSKSLEKTALEHIHENFIDWMHACGKKGRCTTCKMIVLEGENNLGELTDPEIKYREQGRLASNERLSCQAVVTGDIIIEVAEKNKFPHMDYSY</sequence>
<evidence type="ECO:0000256" key="2">
    <source>
        <dbReference type="ARBA" id="ARBA00022827"/>
    </source>
</evidence>
<dbReference type="Proteomes" id="UP000636010">
    <property type="component" value="Unassembled WGS sequence"/>
</dbReference>
<dbReference type="InterPro" id="IPR036010">
    <property type="entry name" value="2Fe-2S_ferredoxin-like_sf"/>
</dbReference>
<evidence type="ECO:0000256" key="1">
    <source>
        <dbReference type="ARBA" id="ARBA00022630"/>
    </source>
</evidence>